<name>A0A6G4WW65_9ACTN</name>
<keyword evidence="1" id="KW-0596">Phosphopantetheine</keyword>
<evidence type="ECO:0000313" key="7">
    <source>
        <dbReference type="EMBL" id="NGO69526.1"/>
    </source>
</evidence>
<keyword evidence="8" id="KW-1185">Reference proteome</keyword>
<dbReference type="SMART" id="SM00823">
    <property type="entry name" value="PKS_PP"/>
    <property type="match status" value="1"/>
</dbReference>
<evidence type="ECO:0000313" key="8">
    <source>
        <dbReference type="Proteomes" id="UP000477722"/>
    </source>
</evidence>
<dbReference type="SMART" id="SM01294">
    <property type="entry name" value="PKS_PP_betabranch"/>
    <property type="match status" value="1"/>
</dbReference>
<dbReference type="InterPro" id="IPR020806">
    <property type="entry name" value="PKS_PP-bd"/>
</dbReference>
<dbReference type="AlphaFoldDB" id="A0A6G4WW65"/>
<feature type="compositionally biased region" description="Polar residues" evidence="5">
    <location>
        <begin position="188"/>
        <end position="198"/>
    </location>
</feature>
<feature type="region of interest" description="Disordered" evidence="5">
    <location>
        <begin position="165"/>
        <end position="215"/>
    </location>
</feature>
<dbReference type="GO" id="GO:0006633">
    <property type="term" value="P:fatty acid biosynthetic process"/>
    <property type="evidence" value="ECO:0007669"/>
    <property type="project" value="TreeGrafter"/>
</dbReference>
<feature type="domain" description="Carrier" evidence="6">
    <location>
        <begin position="89"/>
        <end position="164"/>
    </location>
</feature>
<dbReference type="InterPro" id="IPR036736">
    <property type="entry name" value="ACP-like_sf"/>
</dbReference>
<dbReference type="PANTHER" id="PTHR43775">
    <property type="entry name" value="FATTY ACID SYNTHASE"/>
    <property type="match status" value="1"/>
</dbReference>
<evidence type="ECO:0000256" key="2">
    <source>
        <dbReference type="ARBA" id="ARBA00022553"/>
    </source>
</evidence>
<keyword evidence="3" id="KW-0808">Transferase</keyword>
<dbReference type="GO" id="GO:0031177">
    <property type="term" value="F:phosphopantetheine binding"/>
    <property type="evidence" value="ECO:0007669"/>
    <property type="project" value="InterPro"/>
</dbReference>
<dbReference type="FunFam" id="1.10.1200.10:FF:000007">
    <property type="entry name" value="Probable polyketide synthase pks17"/>
    <property type="match status" value="1"/>
</dbReference>
<evidence type="ECO:0000256" key="4">
    <source>
        <dbReference type="ARBA" id="ARBA00023268"/>
    </source>
</evidence>
<evidence type="ECO:0000256" key="1">
    <source>
        <dbReference type="ARBA" id="ARBA00022450"/>
    </source>
</evidence>
<keyword evidence="4" id="KW-0511">Multifunctional enzyme</keyword>
<dbReference type="PROSITE" id="PS50075">
    <property type="entry name" value="CARRIER"/>
    <property type="match status" value="1"/>
</dbReference>
<dbReference type="Pfam" id="PF00550">
    <property type="entry name" value="PP-binding"/>
    <property type="match status" value="1"/>
</dbReference>
<dbReference type="PANTHER" id="PTHR43775:SF51">
    <property type="entry name" value="INACTIVE PHENOLPHTHIOCEROL SYNTHESIS POLYKETIDE SYNTHASE TYPE I PKS1-RELATED"/>
    <property type="match status" value="1"/>
</dbReference>
<organism evidence="7 8">
    <name type="scientific">Streptomyces boncukensis</name>
    <dbReference type="NCBI Taxonomy" id="2711219"/>
    <lineage>
        <taxon>Bacteria</taxon>
        <taxon>Bacillati</taxon>
        <taxon>Actinomycetota</taxon>
        <taxon>Actinomycetes</taxon>
        <taxon>Kitasatosporales</taxon>
        <taxon>Streptomycetaceae</taxon>
        <taxon>Streptomyces</taxon>
    </lineage>
</organism>
<dbReference type="Proteomes" id="UP000477722">
    <property type="component" value="Unassembled WGS sequence"/>
</dbReference>
<keyword evidence="2" id="KW-0597">Phosphoprotein</keyword>
<sequence>MARSGIAALTAEEGLALFDAALASGAPAVAAARLELGTLDGAEADALPAPLRALAPAPRRTAAAAGQPAAQAADLRGRLARAPRHERRHLVLEAVRGEVAAVLGHATPERVTADRRFQDLGFDSLTAVELRNRLTAVAGVRLPPTLIFDHPTPGALAERLRADLAPDTGADSTPETTPETTEEAGNGSEPTDGNSDLDTMNPDDLVRLALGDSES</sequence>
<reference evidence="7 8" key="1">
    <citation type="submission" date="2020-02" db="EMBL/GenBank/DDBJ databases">
        <title>Whole-genome analyses of novel actinobacteria.</title>
        <authorList>
            <person name="Sahin N."/>
            <person name="Tatar D."/>
        </authorList>
    </citation>
    <scope>NUCLEOTIDE SEQUENCE [LARGE SCALE GENOMIC DNA]</scope>
    <source>
        <strain evidence="7 8">SB3404</strain>
    </source>
</reference>
<protein>
    <recommendedName>
        <fullName evidence="6">Carrier domain-containing protein</fullName>
    </recommendedName>
</protein>
<gene>
    <name evidence="7" type="ORF">G5C65_14405</name>
</gene>
<dbReference type="SUPFAM" id="SSF47336">
    <property type="entry name" value="ACP-like"/>
    <property type="match status" value="1"/>
</dbReference>
<dbReference type="InterPro" id="IPR050091">
    <property type="entry name" value="PKS_NRPS_Biosynth_Enz"/>
</dbReference>
<dbReference type="Gene3D" id="3.40.50.720">
    <property type="entry name" value="NAD(P)-binding Rossmann-like Domain"/>
    <property type="match status" value="1"/>
</dbReference>
<dbReference type="InterPro" id="IPR009081">
    <property type="entry name" value="PP-bd_ACP"/>
</dbReference>
<comment type="caution">
    <text evidence="7">The sequence shown here is derived from an EMBL/GenBank/DDBJ whole genome shotgun (WGS) entry which is preliminary data.</text>
</comment>
<dbReference type="GO" id="GO:0017000">
    <property type="term" value="P:antibiotic biosynthetic process"/>
    <property type="evidence" value="ECO:0007669"/>
    <property type="project" value="UniProtKB-ARBA"/>
</dbReference>
<dbReference type="Gene3D" id="1.10.1200.10">
    <property type="entry name" value="ACP-like"/>
    <property type="match status" value="1"/>
</dbReference>
<evidence type="ECO:0000256" key="3">
    <source>
        <dbReference type="ARBA" id="ARBA00022679"/>
    </source>
</evidence>
<dbReference type="InterPro" id="IPR006162">
    <property type="entry name" value="Ppantetheine_attach_site"/>
</dbReference>
<evidence type="ECO:0000256" key="5">
    <source>
        <dbReference type="SAM" id="MobiDB-lite"/>
    </source>
</evidence>
<dbReference type="GO" id="GO:0004312">
    <property type="term" value="F:fatty acid synthase activity"/>
    <property type="evidence" value="ECO:0007669"/>
    <property type="project" value="TreeGrafter"/>
</dbReference>
<dbReference type="PROSITE" id="PS00012">
    <property type="entry name" value="PHOSPHOPANTETHEINE"/>
    <property type="match status" value="1"/>
</dbReference>
<proteinExistence type="predicted"/>
<accession>A0A6G4WW65</accession>
<evidence type="ECO:0000259" key="6">
    <source>
        <dbReference type="PROSITE" id="PS50075"/>
    </source>
</evidence>
<dbReference type="EMBL" id="JAAKZZ010000122">
    <property type="protein sequence ID" value="NGO69526.1"/>
    <property type="molecule type" value="Genomic_DNA"/>
</dbReference>